<reference evidence="2 3" key="1">
    <citation type="submission" date="2018-08" db="EMBL/GenBank/DDBJ databases">
        <authorList>
            <person name="Khan S.A."/>
        </authorList>
    </citation>
    <scope>NUCLEOTIDE SEQUENCE [LARGE SCALE GENOMIC DNA]</scope>
    <source>
        <strain evidence="2 3">GTF-13</strain>
    </source>
</reference>
<organism evidence="2 3">
    <name type="scientific">Aestuariirhabdus litorea</name>
    <dbReference type="NCBI Taxonomy" id="2528527"/>
    <lineage>
        <taxon>Bacteria</taxon>
        <taxon>Pseudomonadati</taxon>
        <taxon>Pseudomonadota</taxon>
        <taxon>Gammaproteobacteria</taxon>
        <taxon>Oceanospirillales</taxon>
        <taxon>Aestuariirhabdaceae</taxon>
        <taxon>Aestuariirhabdus</taxon>
    </lineage>
</organism>
<feature type="domain" description="SPOR" evidence="1">
    <location>
        <begin position="69"/>
        <end position="147"/>
    </location>
</feature>
<name>A0A3P3VMW4_9GAMM</name>
<dbReference type="InterPro" id="IPR036680">
    <property type="entry name" value="SPOR-like_sf"/>
</dbReference>
<dbReference type="AlphaFoldDB" id="A0A3P3VMW4"/>
<gene>
    <name evidence="2" type="ORF">D0544_17070</name>
</gene>
<accession>A0A3P3VMW4</accession>
<dbReference type="Proteomes" id="UP000280792">
    <property type="component" value="Unassembled WGS sequence"/>
</dbReference>
<comment type="caution">
    <text evidence="2">The sequence shown here is derived from an EMBL/GenBank/DDBJ whole genome shotgun (WGS) entry which is preliminary data.</text>
</comment>
<dbReference type="PROSITE" id="PS51724">
    <property type="entry name" value="SPOR"/>
    <property type="match status" value="1"/>
</dbReference>
<evidence type="ECO:0000313" key="2">
    <source>
        <dbReference type="EMBL" id="RRJ82183.1"/>
    </source>
</evidence>
<dbReference type="Gene3D" id="3.30.70.1070">
    <property type="entry name" value="Sporulation related repeat"/>
    <property type="match status" value="1"/>
</dbReference>
<dbReference type="GO" id="GO:0042834">
    <property type="term" value="F:peptidoglycan binding"/>
    <property type="evidence" value="ECO:0007669"/>
    <property type="project" value="InterPro"/>
</dbReference>
<proteinExistence type="predicted"/>
<dbReference type="RefSeq" id="WP_125018484.1">
    <property type="nucleotide sequence ID" value="NZ_QWEZ01000006.1"/>
</dbReference>
<evidence type="ECO:0000259" key="1">
    <source>
        <dbReference type="PROSITE" id="PS51724"/>
    </source>
</evidence>
<dbReference type="InterPro" id="IPR007730">
    <property type="entry name" value="SPOR-like_dom"/>
</dbReference>
<sequence>MRWILLILLLANGVFFSYQWYLESRVVDYRPEVVTNSAGQGERLLLLSEEQGLRAKPRQAVAETAASTVAGAGEMCVYLGPFQAAETAETLHQRLMALSVKGEVEVVKVAGEPDFWVFMRPLVSREEALRQLKELQRQKIDSFVVTQGEMKNGISLGLFTQRTSAESVLKRMQSAGYKAEMKLIERYRDEFWVTVPDAEARRVGDGVWEKIALDYQFIEKEQNLCKAVASAQ</sequence>
<reference evidence="2 3" key="2">
    <citation type="submission" date="2018-12" db="EMBL/GenBank/DDBJ databases">
        <title>Simiduia agarivorans gen. nov., sp. nov., a marine, agarolytic bacterium isolated from shallow coastal water from Keelung, Taiwan.</title>
        <authorList>
            <person name="Shieh W.Y."/>
        </authorList>
    </citation>
    <scope>NUCLEOTIDE SEQUENCE [LARGE SCALE GENOMIC DNA]</scope>
    <source>
        <strain evidence="2 3">GTF-13</strain>
    </source>
</reference>
<dbReference type="Pfam" id="PF05036">
    <property type="entry name" value="SPOR"/>
    <property type="match status" value="1"/>
</dbReference>
<dbReference type="EMBL" id="QWEZ01000006">
    <property type="protein sequence ID" value="RRJ82183.1"/>
    <property type="molecule type" value="Genomic_DNA"/>
</dbReference>
<dbReference type="SUPFAM" id="SSF110997">
    <property type="entry name" value="Sporulation related repeat"/>
    <property type="match status" value="1"/>
</dbReference>
<protein>
    <recommendedName>
        <fullName evidence="1">SPOR domain-containing protein</fullName>
    </recommendedName>
</protein>
<evidence type="ECO:0000313" key="3">
    <source>
        <dbReference type="Proteomes" id="UP000280792"/>
    </source>
</evidence>
<keyword evidence="3" id="KW-1185">Reference proteome</keyword>